<evidence type="ECO:0000256" key="1">
    <source>
        <dbReference type="PROSITE-ProRule" id="PRU00169"/>
    </source>
</evidence>
<dbReference type="AlphaFoldDB" id="A0AAP2GK22"/>
<dbReference type="RefSeq" id="WP_254093211.1">
    <property type="nucleotide sequence ID" value="NZ_JAHESC010000052.1"/>
</dbReference>
<feature type="modified residue" description="4-aspartylphosphate" evidence="1">
    <location>
        <position position="62"/>
    </location>
</feature>
<dbReference type="InterPro" id="IPR052893">
    <property type="entry name" value="TCS_response_regulator"/>
</dbReference>
<dbReference type="InterPro" id="IPR011006">
    <property type="entry name" value="CheY-like_superfamily"/>
</dbReference>
<protein>
    <submittedName>
        <fullName evidence="3">Response regulator</fullName>
    </submittedName>
</protein>
<dbReference type="InterPro" id="IPR001789">
    <property type="entry name" value="Sig_transdc_resp-reg_receiver"/>
</dbReference>
<keyword evidence="4" id="KW-1185">Reference proteome</keyword>
<gene>
    <name evidence="3" type="ORF">KK078_25735</name>
</gene>
<dbReference type="SUPFAM" id="SSF52172">
    <property type="entry name" value="CheY-like"/>
    <property type="match status" value="1"/>
</dbReference>
<evidence type="ECO:0000259" key="2">
    <source>
        <dbReference type="PROSITE" id="PS50110"/>
    </source>
</evidence>
<dbReference type="EMBL" id="JAHESC010000052">
    <property type="protein sequence ID" value="MBT1689991.1"/>
    <property type="molecule type" value="Genomic_DNA"/>
</dbReference>
<comment type="caution">
    <text evidence="3">The sequence shown here is derived from an EMBL/GenBank/DDBJ whole genome shotgun (WGS) entry which is preliminary data.</text>
</comment>
<proteinExistence type="predicted"/>
<dbReference type="PANTHER" id="PTHR44520:SF2">
    <property type="entry name" value="RESPONSE REGULATOR RCP1"/>
    <property type="match status" value="1"/>
</dbReference>
<dbReference type="SMART" id="SM00448">
    <property type="entry name" value="REC"/>
    <property type="match status" value="1"/>
</dbReference>
<organism evidence="3 4">
    <name type="scientific">Dawidia soli</name>
    <dbReference type="NCBI Taxonomy" id="2782352"/>
    <lineage>
        <taxon>Bacteria</taxon>
        <taxon>Pseudomonadati</taxon>
        <taxon>Bacteroidota</taxon>
        <taxon>Cytophagia</taxon>
        <taxon>Cytophagales</taxon>
        <taxon>Chryseotaleaceae</taxon>
        <taxon>Dawidia</taxon>
    </lineage>
</organism>
<keyword evidence="1" id="KW-0597">Phosphoprotein</keyword>
<accession>A0AAP2GK22</accession>
<dbReference type="Pfam" id="PF00072">
    <property type="entry name" value="Response_reg"/>
    <property type="match status" value="1"/>
</dbReference>
<name>A0AAP2GK22_9BACT</name>
<feature type="domain" description="Response regulatory" evidence="2">
    <location>
        <begin position="6"/>
        <end position="128"/>
    </location>
</feature>
<dbReference type="PROSITE" id="PS50110">
    <property type="entry name" value="RESPONSE_REGULATORY"/>
    <property type="match status" value="1"/>
</dbReference>
<dbReference type="Gene3D" id="3.40.50.2300">
    <property type="match status" value="1"/>
</dbReference>
<reference evidence="3 4" key="1">
    <citation type="submission" date="2021-05" db="EMBL/GenBank/DDBJ databases">
        <title>A Polyphasic approach of four new species of the genus Ohtaekwangia: Ohtaekwangia histidinii sp. nov., Ohtaekwangia cretensis sp. nov., Ohtaekwangia indiensis sp. nov., Ohtaekwangia reichenbachii sp. nov. from diverse environment.</title>
        <authorList>
            <person name="Octaviana S."/>
        </authorList>
    </citation>
    <scope>NUCLEOTIDE SEQUENCE [LARGE SCALE GENOMIC DNA]</scope>
    <source>
        <strain evidence="3 4">PWU37</strain>
    </source>
</reference>
<evidence type="ECO:0000313" key="3">
    <source>
        <dbReference type="EMBL" id="MBT1689991.1"/>
    </source>
</evidence>
<sequence>MKTDHKFLIIDDNEVDQLVTQQLLKKDLGAVDVAQAGNGIEAMQWIRDQKSNLPDSLVILLDVRMPLMDGFQFLDAFESLNEDVKKMTKIIMLSSTLDPRDIEQAEAHKNVIQLFSKPLPVKELQALI</sequence>
<dbReference type="GO" id="GO:0000160">
    <property type="term" value="P:phosphorelay signal transduction system"/>
    <property type="evidence" value="ECO:0007669"/>
    <property type="project" value="InterPro"/>
</dbReference>
<dbReference type="PANTHER" id="PTHR44520">
    <property type="entry name" value="RESPONSE REGULATOR RCP1-RELATED"/>
    <property type="match status" value="1"/>
</dbReference>
<dbReference type="Proteomes" id="UP001319180">
    <property type="component" value="Unassembled WGS sequence"/>
</dbReference>
<evidence type="ECO:0000313" key="4">
    <source>
        <dbReference type="Proteomes" id="UP001319180"/>
    </source>
</evidence>